<dbReference type="PANTHER" id="PTHR46018">
    <property type="entry name" value="ZINC PHOSPHODIESTERASE ELAC PROTEIN 1"/>
    <property type="match status" value="1"/>
</dbReference>
<dbReference type="Pfam" id="PF23023">
    <property type="entry name" value="Anti-Pycsar_Apyc1"/>
    <property type="match status" value="1"/>
</dbReference>
<dbReference type="EC" id="3.1.26.11" evidence="8"/>
<keyword evidence="10" id="KW-1185">Reference proteome</keyword>
<keyword evidence="2 8" id="KW-0819">tRNA processing</keyword>
<keyword evidence="5 8" id="KW-0255">Endonuclease</keyword>
<evidence type="ECO:0000256" key="8">
    <source>
        <dbReference type="HAMAP-Rule" id="MF_01818"/>
    </source>
</evidence>
<dbReference type="AlphaFoldDB" id="A0A2T2YLQ1"/>
<comment type="catalytic activity">
    <reaction evidence="8">
        <text>Endonucleolytic cleavage of RNA, removing extra 3' nucleotides from tRNA precursor, generating 3' termini of tRNAs. A 3'-hydroxy group is left at the tRNA terminus and a 5'-phosphoryl group is left at the trailer molecule.</text>
        <dbReference type="EC" id="3.1.26.11"/>
    </reaction>
</comment>
<keyword evidence="3 8" id="KW-0540">Nuclease</keyword>
<sequence length="305" mass="34879">MEFELKILGSSSATPSPDRHHTAQVLTIGNQIHLIDCGENAQMQLMRYKVKHQRISNIFISHLHGDHFFGLFGLLSTMHLQHRTQPLNLFGPPGLAEILTTQFRYSHTQLSFKLTFHELNTTVHAPIFEDKTITVHTLPMQHRIDCCGFLFREKPKLRHLIKDKLPSFLSHAQLVRLKLGEDILDEAGNLLVANANVTSEPNRSRSYAYCSDTRYKEDILPYISQVDLLYHEATFLDELREQAAYTMHSTALQAATLALKAEVKRLLIGHFSVRYRDLTPLLREAKSIFDNTQLALEGKTINILE</sequence>
<dbReference type="OrthoDB" id="9800940at2"/>
<dbReference type="CDD" id="cd07717">
    <property type="entry name" value="RNaseZ_ZiPD-like_MBL-fold"/>
    <property type="match status" value="1"/>
</dbReference>
<dbReference type="EMBL" id="PYFT01000001">
    <property type="protein sequence ID" value="PSR56434.1"/>
    <property type="molecule type" value="Genomic_DNA"/>
</dbReference>
<name>A0A2T2YLQ1_9BACT</name>
<dbReference type="Gene3D" id="3.60.15.10">
    <property type="entry name" value="Ribonuclease Z/Hydroxyacylglutathione hydrolase-like"/>
    <property type="match status" value="1"/>
</dbReference>
<evidence type="ECO:0000256" key="2">
    <source>
        <dbReference type="ARBA" id="ARBA00022694"/>
    </source>
</evidence>
<dbReference type="InterPro" id="IPR036866">
    <property type="entry name" value="RibonucZ/Hydroxyglut_hydro"/>
</dbReference>
<dbReference type="NCBIfam" id="TIGR02651">
    <property type="entry name" value="RNase_Z"/>
    <property type="match status" value="1"/>
</dbReference>
<keyword evidence="6 8" id="KW-0378">Hydrolase</keyword>
<dbReference type="RefSeq" id="WP_106932611.1">
    <property type="nucleotide sequence ID" value="NZ_PYFT01000001.1"/>
</dbReference>
<evidence type="ECO:0000313" key="9">
    <source>
        <dbReference type="EMBL" id="PSR56434.1"/>
    </source>
</evidence>
<evidence type="ECO:0000256" key="1">
    <source>
        <dbReference type="ARBA" id="ARBA00011738"/>
    </source>
</evidence>
<feature type="binding site" evidence="8">
    <location>
        <position position="62"/>
    </location>
    <ligand>
        <name>Zn(2+)</name>
        <dbReference type="ChEBI" id="CHEBI:29105"/>
        <label>1</label>
        <note>catalytic</note>
    </ligand>
</feature>
<evidence type="ECO:0000256" key="4">
    <source>
        <dbReference type="ARBA" id="ARBA00022723"/>
    </source>
</evidence>
<dbReference type="GO" id="GO:0008270">
    <property type="term" value="F:zinc ion binding"/>
    <property type="evidence" value="ECO:0007669"/>
    <property type="project" value="UniProtKB-UniRule"/>
</dbReference>
<comment type="subunit">
    <text evidence="1 8">Homodimer.</text>
</comment>
<evidence type="ECO:0000256" key="3">
    <source>
        <dbReference type="ARBA" id="ARBA00022722"/>
    </source>
</evidence>
<proteinExistence type="inferred from homology"/>
<comment type="cofactor">
    <cofactor evidence="8">
        <name>Zn(2+)</name>
        <dbReference type="ChEBI" id="CHEBI:29105"/>
    </cofactor>
    <text evidence="8">Binds 2 Zn(2+) ions.</text>
</comment>
<dbReference type="HAMAP" id="MF_01818">
    <property type="entry name" value="RNase_Z_BN"/>
    <property type="match status" value="1"/>
</dbReference>
<protein>
    <recommendedName>
        <fullName evidence="8">Ribonuclease Z</fullName>
        <shortName evidence="8">RNase Z</shortName>
        <ecNumber evidence="8">3.1.26.11</ecNumber>
    </recommendedName>
    <alternativeName>
        <fullName evidence="8">tRNA 3 endonuclease</fullName>
    </alternativeName>
    <alternativeName>
        <fullName evidence="8">tRNase Z</fullName>
    </alternativeName>
</protein>
<feature type="binding site" evidence="8">
    <location>
        <position position="270"/>
    </location>
    <ligand>
        <name>Zn(2+)</name>
        <dbReference type="ChEBI" id="CHEBI:29105"/>
        <label>2</label>
        <note>catalytic</note>
    </ligand>
</feature>
<feature type="binding site" evidence="8">
    <location>
        <position position="64"/>
    </location>
    <ligand>
        <name>Zn(2+)</name>
        <dbReference type="ChEBI" id="CHEBI:29105"/>
        <label>1</label>
        <note>catalytic</note>
    </ligand>
</feature>
<dbReference type="InterPro" id="IPR013471">
    <property type="entry name" value="RNase_Z/BN"/>
</dbReference>
<dbReference type="SUPFAM" id="SSF56281">
    <property type="entry name" value="Metallo-hydrolase/oxidoreductase"/>
    <property type="match status" value="1"/>
</dbReference>
<comment type="function">
    <text evidence="8">Zinc phosphodiesterase, which displays some tRNA 3'-processing endonuclease activity. Probably involved in tRNA maturation, by removing a 3'-trailer from precursor tRNA.</text>
</comment>
<reference evidence="9 10" key="1">
    <citation type="submission" date="2018-03" db="EMBL/GenBank/DDBJ databases">
        <title>Adhaeribacter sp. HMF7605 Genome sequencing and assembly.</title>
        <authorList>
            <person name="Kang H."/>
            <person name="Kang J."/>
            <person name="Cha I."/>
            <person name="Kim H."/>
            <person name="Joh K."/>
        </authorList>
    </citation>
    <scope>NUCLEOTIDE SEQUENCE [LARGE SCALE GENOMIC DNA]</scope>
    <source>
        <strain evidence="9 10">HMF7605</strain>
    </source>
</reference>
<accession>A0A2T2YLQ1</accession>
<feature type="binding site" evidence="8">
    <location>
        <position position="212"/>
    </location>
    <ligand>
        <name>Zn(2+)</name>
        <dbReference type="ChEBI" id="CHEBI:29105"/>
        <label>1</label>
        <note>catalytic</note>
    </ligand>
</feature>
<dbReference type="GO" id="GO:0042781">
    <property type="term" value="F:3'-tRNA processing endoribonuclease activity"/>
    <property type="evidence" value="ECO:0007669"/>
    <property type="project" value="UniProtKB-UniRule"/>
</dbReference>
<evidence type="ECO:0000313" key="10">
    <source>
        <dbReference type="Proteomes" id="UP000240357"/>
    </source>
</evidence>
<comment type="caution">
    <text evidence="9">The sequence shown here is derived from an EMBL/GenBank/DDBJ whole genome shotgun (WGS) entry which is preliminary data.</text>
</comment>
<keyword evidence="7 8" id="KW-0862">Zinc</keyword>
<feature type="binding site" evidence="8">
    <location>
        <position position="212"/>
    </location>
    <ligand>
        <name>Zn(2+)</name>
        <dbReference type="ChEBI" id="CHEBI:29105"/>
        <label>2</label>
        <note>catalytic</note>
    </ligand>
</feature>
<gene>
    <name evidence="8" type="primary">rnz</name>
    <name evidence="9" type="ORF">AHMF7605_24505</name>
</gene>
<dbReference type="NCBIfam" id="NF000801">
    <property type="entry name" value="PRK00055.1-3"/>
    <property type="match status" value="1"/>
</dbReference>
<dbReference type="Proteomes" id="UP000240357">
    <property type="component" value="Unassembled WGS sequence"/>
</dbReference>
<feature type="binding site" evidence="8">
    <location>
        <position position="142"/>
    </location>
    <ligand>
        <name>Zn(2+)</name>
        <dbReference type="ChEBI" id="CHEBI:29105"/>
        <label>1</label>
        <note>catalytic</note>
    </ligand>
</feature>
<feature type="binding site" evidence="8">
    <location>
        <position position="66"/>
    </location>
    <ligand>
        <name>Zn(2+)</name>
        <dbReference type="ChEBI" id="CHEBI:29105"/>
        <label>2</label>
        <note>catalytic</note>
    </ligand>
</feature>
<dbReference type="PANTHER" id="PTHR46018:SF2">
    <property type="entry name" value="ZINC PHOSPHODIESTERASE ELAC PROTEIN 1"/>
    <property type="match status" value="1"/>
</dbReference>
<comment type="similarity">
    <text evidence="8">Belongs to the RNase Z family.</text>
</comment>
<evidence type="ECO:0000256" key="7">
    <source>
        <dbReference type="ARBA" id="ARBA00022833"/>
    </source>
</evidence>
<feature type="active site" description="Proton acceptor" evidence="8">
    <location>
        <position position="66"/>
    </location>
</feature>
<feature type="binding site" evidence="8">
    <location>
        <position position="67"/>
    </location>
    <ligand>
        <name>Zn(2+)</name>
        <dbReference type="ChEBI" id="CHEBI:29105"/>
        <label>2</label>
        <note>catalytic</note>
    </ligand>
</feature>
<evidence type="ECO:0000256" key="5">
    <source>
        <dbReference type="ARBA" id="ARBA00022759"/>
    </source>
</evidence>
<evidence type="ECO:0000256" key="6">
    <source>
        <dbReference type="ARBA" id="ARBA00022801"/>
    </source>
</evidence>
<organism evidence="9 10">
    <name type="scientific">Adhaeribacter arboris</name>
    <dbReference type="NCBI Taxonomy" id="2072846"/>
    <lineage>
        <taxon>Bacteria</taxon>
        <taxon>Pseudomonadati</taxon>
        <taxon>Bacteroidota</taxon>
        <taxon>Cytophagia</taxon>
        <taxon>Cytophagales</taxon>
        <taxon>Hymenobacteraceae</taxon>
        <taxon>Adhaeribacter</taxon>
    </lineage>
</organism>
<keyword evidence="4 8" id="KW-0479">Metal-binding</keyword>